<feature type="region of interest" description="Disordered" evidence="1">
    <location>
        <begin position="57"/>
        <end position="85"/>
    </location>
</feature>
<sequence length="85" mass="9867">MFPTVYYDPFQRRRRPDETNVEPAPAGVPIPQELEDRCHVIDRLWPALMAGQFTEQQLQTTTDSGDEDKLEWDWVDDGWSNTGAE</sequence>
<feature type="compositionally biased region" description="Acidic residues" evidence="1">
    <location>
        <begin position="64"/>
        <end position="76"/>
    </location>
</feature>
<dbReference type="EMBL" id="NMPR01000150">
    <property type="protein sequence ID" value="KAA8629090.1"/>
    <property type="molecule type" value="Genomic_DNA"/>
</dbReference>
<evidence type="ECO:0000256" key="1">
    <source>
        <dbReference type="SAM" id="MobiDB-lite"/>
    </source>
</evidence>
<gene>
    <name evidence="2" type="ORF">SMACR_07885</name>
</gene>
<evidence type="ECO:0000313" key="2">
    <source>
        <dbReference type="EMBL" id="KAA8629090.1"/>
    </source>
</evidence>
<dbReference type="AlphaFoldDB" id="A0A8S8ZIX3"/>
<dbReference type="VEuPathDB" id="FungiDB:SMAC_07885"/>
<organism evidence="2 3">
    <name type="scientific">Sordaria macrospora</name>
    <dbReference type="NCBI Taxonomy" id="5147"/>
    <lineage>
        <taxon>Eukaryota</taxon>
        <taxon>Fungi</taxon>
        <taxon>Dikarya</taxon>
        <taxon>Ascomycota</taxon>
        <taxon>Pezizomycotina</taxon>
        <taxon>Sordariomycetes</taxon>
        <taxon>Sordariomycetidae</taxon>
        <taxon>Sordariales</taxon>
        <taxon>Sordariaceae</taxon>
        <taxon>Sordaria</taxon>
    </lineage>
</organism>
<protein>
    <submittedName>
        <fullName evidence="2">Uncharacterized protein</fullName>
    </submittedName>
</protein>
<proteinExistence type="predicted"/>
<accession>A0A8S8ZIX3</accession>
<evidence type="ECO:0000313" key="3">
    <source>
        <dbReference type="Proteomes" id="UP000433876"/>
    </source>
</evidence>
<name>A0A8S8ZIX3_SORMA</name>
<feature type="region of interest" description="Disordered" evidence="1">
    <location>
        <begin position="1"/>
        <end position="29"/>
    </location>
</feature>
<comment type="caution">
    <text evidence="2">The sequence shown here is derived from an EMBL/GenBank/DDBJ whole genome shotgun (WGS) entry which is preliminary data.</text>
</comment>
<reference evidence="2 3" key="1">
    <citation type="submission" date="2017-07" db="EMBL/GenBank/DDBJ databases">
        <title>Genome sequence of the Sordaria macrospora wild type strain R19027.</title>
        <authorList>
            <person name="Nowrousian M."/>
            <person name="Teichert I."/>
            <person name="Kueck U."/>
        </authorList>
    </citation>
    <scope>NUCLEOTIDE SEQUENCE [LARGE SCALE GENOMIC DNA]</scope>
    <source>
        <strain evidence="2 3">R19027</strain>
        <tissue evidence="2">Mycelium</tissue>
    </source>
</reference>
<dbReference type="Proteomes" id="UP000433876">
    <property type="component" value="Unassembled WGS sequence"/>
</dbReference>